<dbReference type="Gene3D" id="1.25.10.10">
    <property type="entry name" value="Leucine-rich Repeat Variant"/>
    <property type="match status" value="1"/>
</dbReference>
<evidence type="ECO:0000313" key="6">
    <source>
        <dbReference type="RefSeq" id="XP_030061811.1"/>
    </source>
</evidence>
<dbReference type="GO" id="GO:0005524">
    <property type="term" value="F:ATP binding"/>
    <property type="evidence" value="ECO:0007669"/>
    <property type="project" value="InterPro"/>
</dbReference>
<sequence>MLCRAVNRPSSVAGAWALVSRERGGPRVMGSESSALRSFTLQEPPCPLASGVSLYRALLTDGRPASVFVYSPDKKDMVIKAAQYLKTLRHPCLLRFLSCVVETDGIHLVTERVQPLEMALENLFSEEICAGIYDILHALVFLHDRGNSAHNNISLSSVFVSEDGHWKLGGIEMMCKLTETPPESAEFGILPEAHGHARDAFDFGKLVESLLAYMDDQDLVSSFQGTVCSSLLNPDPLCRPPLNNLLSHEFFRIDFLEVVNFLKSLTLKTEEEKNEFFKFLLDRVSCLSEELIAFRLAPLLLNQLVFAEPAAVKSFLPHLLRPKHDSSQRCQTECLLSPALFQTHVIPIILKLFKVHEEHVRMVLLSHIDAYADLFSQEELKVVILPQVLLGLRDTSDPLVAVTLHSLAVLVSFLGPEVVVGGERTKIFKSTTPGFTKTADTTPEDSPIHIVSNLTPAMTQAVKNNLSNLLPKGTLSGKMFFSGEETLKKCLEETETLSSLQTGEKVVQSFLNLSKNEVTSLERDNCTLLNSFENPVEEWPDWSESEEVGAQKTLKIQTCISGQDVISGTPARSSAGDQTEPWICLKAYPNSPSSTSSNSIRELESLAATLQLGKKSNTLKVSAAPCSSNSWEQPITEEKNSSNLQTQMSSEKRFGSKLGLGEEFTIQVRKKPQDPEMDWFADMIPDIKPSSALQILPEQRTELVEKRNMEMLSFSSRFAAEVTEVEAGGWSGDDDLNWEEDENNW</sequence>
<reference evidence="6" key="1">
    <citation type="submission" date="2025-08" db="UniProtKB">
        <authorList>
            <consortium name="RefSeq"/>
        </authorList>
    </citation>
    <scope>IDENTIFICATION</scope>
</reference>
<dbReference type="SMART" id="SM00220">
    <property type="entry name" value="S_TKc"/>
    <property type="match status" value="1"/>
</dbReference>
<keyword evidence="5" id="KW-1185">Reference proteome</keyword>
<dbReference type="InterPro" id="IPR016024">
    <property type="entry name" value="ARM-type_fold"/>
</dbReference>
<feature type="repeat" description="HEAT" evidence="2">
    <location>
        <begin position="345"/>
        <end position="381"/>
    </location>
</feature>
<evidence type="ECO:0000256" key="1">
    <source>
        <dbReference type="ARBA" id="ARBA00038349"/>
    </source>
</evidence>
<comment type="similarity">
    <text evidence="1">Belongs to the protein kinase superfamily.</text>
</comment>
<dbReference type="CTD" id="57147"/>
<gene>
    <name evidence="6" type="primary">SCYL3</name>
</gene>
<dbReference type="RefSeq" id="XP_030061811.1">
    <property type="nucleotide sequence ID" value="XM_030205951.1"/>
</dbReference>
<organism evidence="5 6">
    <name type="scientific">Microcaecilia unicolor</name>
    <dbReference type="NCBI Taxonomy" id="1415580"/>
    <lineage>
        <taxon>Eukaryota</taxon>
        <taxon>Metazoa</taxon>
        <taxon>Chordata</taxon>
        <taxon>Craniata</taxon>
        <taxon>Vertebrata</taxon>
        <taxon>Euteleostomi</taxon>
        <taxon>Amphibia</taxon>
        <taxon>Gymnophiona</taxon>
        <taxon>Siphonopidae</taxon>
        <taxon>Microcaecilia</taxon>
    </lineage>
</organism>
<dbReference type="PANTHER" id="PTHR12984:SF15">
    <property type="entry name" value="PROTEIN-ASSOCIATING WITH THE CARBOXYL-TERMINAL DOMAIN OF EZRIN"/>
    <property type="match status" value="1"/>
</dbReference>
<feature type="domain" description="Protein kinase" evidence="4">
    <location>
        <begin position="1"/>
        <end position="341"/>
    </location>
</feature>
<feature type="region of interest" description="Disordered" evidence="3">
    <location>
        <begin position="628"/>
        <end position="649"/>
    </location>
</feature>
<dbReference type="FunCoup" id="A0A6P7YA67">
    <property type="interactions" value="2114"/>
</dbReference>
<dbReference type="Proteomes" id="UP000515156">
    <property type="component" value="Chromosome 6"/>
</dbReference>
<dbReference type="Gene3D" id="1.10.510.10">
    <property type="entry name" value="Transferase(Phosphotransferase) domain 1"/>
    <property type="match status" value="1"/>
</dbReference>
<dbReference type="OrthoDB" id="9942861at2759"/>
<dbReference type="InterPro" id="IPR021133">
    <property type="entry name" value="HEAT_type_2"/>
</dbReference>
<accession>A0A6P7YA67</accession>
<dbReference type="InterPro" id="IPR011009">
    <property type="entry name" value="Kinase-like_dom_sf"/>
</dbReference>
<dbReference type="Gene3D" id="3.30.200.20">
    <property type="entry name" value="Phosphorylase Kinase, domain 1"/>
    <property type="match status" value="1"/>
</dbReference>
<dbReference type="InterPro" id="IPR051177">
    <property type="entry name" value="CIK-Related_Protein"/>
</dbReference>
<dbReference type="InterPro" id="IPR000719">
    <property type="entry name" value="Prot_kinase_dom"/>
</dbReference>
<dbReference type="GO" id="GO:0004672">
    <property type="term" value="F:protein kinase activity"/>
    <property type="evidence" value="ECO:0007669"/>
    <property type="project" value="InterPro"/>
</dbReference>
<proteinExistence type="inferred from homology"/>
<dbReference type="InterPro" id="IPR011989">
    <property type="entry name" value="ARM-like"/>
</dbReference>
<dbReference type="PANTHER" id="PTHR12984">
    <property type="entry name" value="SCY1-RELATED S/T PROTEIN KINASE-LIKE"/>
    <property type="match status" value="1"/>
</dbReference>
<evidence type="ECO:0000259" key="4">
    <source>
        <dbReference type="PROSITE" id="PS50011"/>
    </source>
</evidence>
<dbReference type="SUPFAM" id="SSF48371">
    <property type="entry name" value="ARM repeat"/>
    <property type="match status" value="1"/>
</dbReference>
<name>A0A6P7YA67_9AMPH</name>
<evidence type="ECO:0000256" key="3">
    <source>
        <dbReference type="SAM" id="MobiDB-lite"/>
    </source>
</evidence>
<dbReference type="GeneID" id="115471960"/>
<dbReference type="PROSITE" id="PS50011">
    <property type="entry name" value="PROTEIN_KINASE_DOM"/>
    <property type="match status" value="1"/>
</dbReference>
<dbReference type="KEGG" id="muo:115471960"/>
<evidence type="ECO:0000256" key="2">
    <source>
        <dbReference type="PROSITE-ProRule" id="PRU00103"/>
    </source>
</evidence>
<dbReference type="SUPFAM" id="SSF56112">
    <property type="entry name" value="Protein kinase-like (PK-like)"/>
    <property type="match status" value="1"/>
</dbReference>
<dbReference type="AlphaFoldDB" id="A0A6P7YA67"/>
<dbReference type="InParanoid" id="A0A6P7YA67"/>
<evidence type="ECO:0000313" key="5">
    <source>
        <dbReference type="Proteomes" id="UP000515156"/>
    </source>
</evidence>
<dbReference type="PROSITE" id="PS50077">
    <property type="entry name" value="HEAT_REPEAT"/>
    <property type="match status" value="1"/>
</dbReference>
<protein>
    <submittedName>
        <fullName evidence="6">Protein-associating with the carboxyl-terminal domain of ezrin isoform X1</fullName>
    </submittedName>
</protein>